<comment type="subunit">
    <text evidence="7">In the presence of PdxS, forms a dodecamer of heterodimers. Only shows activity in the heterodimer.</text>
</comment>
<comment type="caution">
    <text evidence="8">The sequence shown here is derived from an EMBL/GenBank/DDBJ whole genome shotgun (WGS) entry which is preliminary data.</text>
</comment>
<gene>
    <name evidence="7 8" type="primary">pdxT</name>
    <name evidence="8" type="ORF">GYN08_23140</name>
</gene>
<dbReference type="InterPro" id="IPR002161">
    <property type="entry name" value="PdxT/SNO"/>
</dbReference>
<name>A0ABX0FB75_9BACL</name>
<dbReference type="PANTHER" id="PTHR31559">
    <property type="entry name" value="PYRIDOXAL 5'-PHOSPHATE SYNTHASE SUBUNIT SNO"/>
    <property type="match status" value="1"/>
</dbReference>
<dbReference type="HAMAP" id="MF_01615">
    <property type="entry name" value="PdxT"/>
    <property type="match status" value="1"/>
</dbReference>
<protein>
    <recommendedName>
        <fullName evidence="7">Pyridoxal 5'-phosphate synthase subunit PdxT</fullName>
        <ecNumber evidence="7">4.3.3.6</ecNumber>
    </recommendedName>
    <alternativeName>
        <fullName evidence="7">Pdx2</fullName>
    </alternativeName>
    <alternativeName>
        <fullName evidence="7">Pyridoxal 5'-phosphate synthase glutaminase subunit</fullName>
        <ecNumber evidence="7">3.5.1.2</ecNumber>
    </alternativeName>
</protein>
<dbReference type="InterPro" id="IPR029062">
    <property type="entry name" value="Class_I_gatase-like"/>
</dbReference>
<keyword evidence="3 7" id="KW-0663">Pyridoxal phosphate</keyword>
<dbReference type="EC" id="3.5.1.2" evidence="7"/>
<dbReference type="PROSITE" id="PS01236">
    <property type="entry name" value="PDXT_SNO_1"/>
    <property type="match status" value="1"/>
</dbReference>
<feature type="binding site" evidence="7">
    <location>
        <begin position="138"/>
        <end position="139"/>
    </location>
    <ligand>
        <name>L-glutamine</name>
        <dbReference type="ChEBI" id="CHEBI:58359"/>
    </ligand>
</feature>
<organism evidence="8 9">
    <name type="scientific">Saccharibacillus alkalitolerans</name>
    <dbReference type="NCBI Taxonomy" id="2705290"/>
    <lineage>
        <taxon>Bacteria</taxon>
        <taxon>Bacillati</taxon>
        <taxon>Bacillota</taxon>
        <taxon>Bacilli</taxon>
        <taxon>Bacillales</taxon>
        <taxon>Paenibacillaceae</taxon>
        <taxon>Saccharibacillus</taxon>
    </lineage>
</organism>
<dbReference type="NCBIfam" id="TIGR03800">
    <property type="entry name" value="PLP_synth_Pdx2"/>
    <property type="match status" value="1"/>
</dbReference>
<feature type="binding site" evidence="7">
    <location>
        <begin position="51"/>
        <end position="53"/>
    </location>
    <ligand>
        <name>L-glutamine</name>
        <dbReference type="ChEBI" id="CHEBI:58359"/>
    </ligand>
</feature>
<dbReference type="InterPro" id="IPR021196">
    <property type="entry name" value="PdxT/SNO_CS"/>
</dbReference>
<dbReference type="EC" id="4.3.3.6" evidence="7"/>
<dbReference type="PROSITE" id="PS51273">
    <property type="entry name" value="GATASE_TYPE_1"/>
    <property type="match status" value="1"/>
</dbReference>
<reference evidence="8 9" key="1">
    <citation type="submission" date="2020-01" db="EMBL/GenBank/DDBJ databases">
        <title>Polyphasic characterisation and genomic insights into a novel alkali tolerant bacterium VR-M41.</title>
        <authorList>
            <person name="Vemuluri V.R."/>
        </authorList>
    </citation>
    <scope>NUCLEOTIDE SEQUENCE [LARGE SCALE GENOMIC DNA]</scope>
    <source>
        <strain evidence="8 9">VR-M41</strain>
    </source>
</reference>
<dbReference type="CDD" id="cd01749">
    <property type="entry name" value="GATase1_PB"/>
    <property type="match status" value="1"/>
</dbReference>
<keyword evidence="4 7" id="KW-0315">Glutamine amidotransferase</keyword>
<evidence type="ECO:0000256" key="4">
    <source>
        <dbReference type="ARBA" id="ARBA00022962"/>
    </source>
</evidence>
<dbReference type="Proteomes" id="UP000800303">
    <property type="component" value="Unassembled WGS sequence"/>
</dbReference>
<feature type="active site" description="Charge relay system" evidence="7">
    <location>
        <position position="176"/>
    </location>
</feature>
<comment type="catalytic activity">
    <reaction evidence="7">
        <text>aldehydo-D-ribose 5-phosphate + D-glyceraldehyde 3-phosphate + L-glutamine = pyridoxal 5'-phosphate + L-glutamate + phosphate + 3 H2O + H(+)</text>
        <dbReference type="Rhea" id="RHEA:31507"/>
        <dbReference type="ChEBI" id="CHEBI:15377"/>
        <dbReference type="ChEBI" id="CHEBI:15378"/>
        <dbReference type="ChEBI" id="CHEBI:29985"/>
        <dbReference type="ChEBI" id="CHEBI:43474"/>
        <dbReference type="ChEBI" id="CHEBI:58273"/>
        <dbReference type="ChEBI" id="CHEBI:58359"/>
        <dbReference type="ChEBI" id="CHEBI:59776"/>
        <dbReference type="ChEBI" id="CHEBI:597326"/>
        <dbReference type="EC" id="4.3.3.6"/>
    </reaction>
</comment>
<proteinExistence type="inferred from homology"/>
<dbReference type="PROSITE" id="PS51130">
    <property type="entry name" value="PDXT_SNO_2"/>
    <property type="match status" value="1"/>
</dbReference>
<dbReference type="PANTHER" id="PTHR31559:SF0">
    <property type="entry name" value="PYRIDOXAL 5'-PHOSPHATE SYNTHASE SUBUNIT SNO1-RELATED"/>
    <property type="match status" value="1"/>
</dbReference>
<keyword evidence="9" id="KW-1185">Reference proteome</keyword>
<dbReference type="PROSITE" id="PS51274">
    <property type="entry name" value="GATASE_COBBQ"/>
    <property type="match status" value="1"/>
</dbReference>
<evidence type="ECO:0000256" key="7">
    <source>
        <dbReference type="HAMAP-Rule" id="MF_01615"/>
    </source>
</evidence>
<evidence type="ECO:0000256" key="2">
    <source>
        <dbReference type="ARBA" id="ARBA00022801"/>
    </source>
</evidence>
<comment type="function">
    <text evidence="7">Catalyzes the hydrolysis of glutamine to glutamate and ammonia as part of the biosynthesis of pyridoxal 5'-phosphate. The resulting ammonia molecule is channeled to the active site of PdxS.</text>
</comment>
<dbReference type="Gene3D" id="3.40.50.880">
    <property type="match status" value="1"/>
</dbReference>
<dbReference type="PIRSF" id="PIRSF005639">
    <property type="entry name" value="Glut_amidoT_SNO"/>
    <property type="match status" value="1"/>
</dbReference>
<feature type="active site" description="Nucleophile" evidence="7">
    <location>
        <position position="83"/>
    </location>
</feature>
<dbReference type="EMBL" id="JAAFGS010000017">
    <property type="protein sequence ID" value="NGZ78196.1"/>
    <property type="molecule type" value="Genomic_DNA"/>
</dbReference>
<evidence type="ECO:0000256" key="5">
    <source>
        <dbReference type="ARBA" id="ARBA00023239"/>
    </source>
</evidence>
<evidence type="ECO:0000256" key="6">
    <source>
        <dbReference type="ARBA" id="ARBA00049534"/>
    </source>
</evidence>
<keyword evidence="2 7" id="KW-0378">Hydrolase</keyword>
<sequence>MTENKLKIGVLALQGAVSEHIRSLEQAGAESFAVKKTEQLDELDGLVIPGGESTTIGRLMRQYGFIERIREFSEAGRPIFGTCAGLIVLAKDIEGQEEPHLGLMDMKVARNAFGRQRESFETDLPVKGIEEPIRAVFIRAPLIREIGADVEVLAVYNGEMVTAREGHLLVSSFHPELTDDYRLHEYFTHMVRQSKTGESKG</sequence>
<comment type="similarity">
    <text evidence="1 7">Belongs to the glutaminase PdxT/SNO family.</text>
</comment>
<feature type="active site" description="Charge relay system" evidence="7">
    <location>
        <position position="174"/>
    </location>
</feature>
<dbReference type="RefSeq" id="WP_166280111.1">
    <property type="nucleotide sequence ID" value="NZ_JAAFGS010000017.1"/>
</dbReference>
<dbReference type="Pfam" id="PF01174">
    <property type="entry name" value="SNO"/>
    <property type="match status" value="1"/>
</dbReference>
<evidence type="ECO:0000256" key="1">
    <source>
        <dbReference type="ARBA" id="ARBA00008345"/>
    </source>
</evidence>
<keyword evidence="5 7" id="KW-0456">Lyase</keyword>
<evidence type="ECO:0000256" key="3">
    <source>
        <dbReference type="ARBA" id="ARBA00022898"/>
    </source>
</evidence>
<comment type="pathway">
    <text evidence="7">Cofactor biosynthesis; pyridoxal 5'-phosphate biosynthesis.</text>
</comment>
<accession>A0ABX0FB75</accession>
<comment type="catalytic activity">
    <reaction evidence="6 7">
        <text>L-glutamine + H2O = L-glutamate + NH4(+)</text>
        <dbReference type="Rhea" id="RHEA:15889"/>
        <dbReference type="ChEBI" id="CHEBI:15377"/>
        <dbReference type="ChEBI" id="CHEBI:28938"/>
        <dbReference type="ChEBI" id="CHEBI:29985"/>
        <dbReference type="ChEBI" id="CHEBI:58359"/>
        <dbReference type="EC" id="3.5.1.2"/>
    </reaction>
</comment>
<feature type="binding site" evidence="7">
    <location>
        <position position="110"/>
    </location>
    <ligand>
        <name>L-glutamine</name>
        <dbReference type="ChEBI" id="CHEBI:58359"/>
    </ligand>
</feature>
<evidence type="ECO:0000313" key="9">
    <source>
        <dbReference type="Proteomes" id="UP000800303"/>
    </source>
</evidence>
<evidence type="ECO:0000313" key="8">
    <source>
        <dbReference type="EMBL" id="NGZ78196.1"/>
    </source>
</evidence>
<dbReference type="SUPFAM" id="SSF52317">
    <property type="entry name" value="Class I glutamine amidotransferase-like"/>
    <property type="match status" value="1"/>
</dbReference>